<dbReference type="OrthoDB" id="5958240at2759"/>
<protein>
    <recommendedName>
        <fullName evidence="3">RNA-directed DNA polymerase from mobile element jockey</fullName>
    </recommendedName>
</protein>
<dbReference type="EMBL" id="LSMT01000471">
    <property type="protein sequence ID" value="PFX17475.1"/>
    <property type="molecule type" value="Genomic_DNA"/>
</dbReference>
<evidence type="ECO:0008006" key="3">
    <source>
        <dbReference type="Google" id="ProtNLM"/>
    </source>
</evidence>
<accession>A0A2B4RMI0</accession>
<organism evidence="1 2">
    <name type="scientific">Stylophora pistillata</name>
    <name type="common">Smooth cauliflower coral</name>
    <dbReference type="NCBI Taxonomy" id="50429"/>
    <lineage>
        <taxon>Eukaryota</taxon>
        <taxon>Metazoa</taxon>
        <taxon>Cnidaria</taxon>
        <taxon>Anthozoa</taxon>
        <taxon>Hexacorallia</taxon>
        <taxon>Scleractinia</taxon>
        <taxon>Astrocoeniina</taxon>
        <taxon>Pocilloporidae</taxon>
        <taxon>Stylophora</taxon>
    </lineage>
</organism>
<proteinExistence type="predicted"/>
<evidence type="ECO:0000313" key="2">
    <source>
        <dbReference type="Proteomes" id="UP000225706"/>
    </source>
</evidence>
<gene>
    <name evidence="1" type="ORF">AWC38_SpisGene18211</name>
</gene>
<reference evidence="2" key="1">
    <citation type="journal article" date="2017" name="bioRxiv">
        <title>Comparative analysis of the genomes of Stylophora pistillata and Acropora digitifera provides evidence for extensive differences between species of corals.</title>
        <authorList>
            <person name="Voolstra C.R."/>
            <person name="Li Y."/>
            <person name="Liew Y.J."/>
            <person name="Baumgarten S."/>
            <person name="Zoccola D."/>
            <person name="Flot J.-F."/>
            <person name="Tambutte S."/>
            <person name="Allemand D."/>
            <person name="Aranda M."/>
        </authorList>
    </citation>
    <scope>NUCLEOTIDE SEQUENCE [LARGE SCALE GENOMIC DNA]</scope>
</reference>
<dbReference type="AlphaFoldDB" id="A0A2B4RMI0"/>
<dbReference type="STRING" id="50429.A0A2B4RMI0"/>
<evidence type="ECO:0000313" key="1">
    <source>
        <dbReference type="EMBL" id="PFX17475.1"/>
    </source>
</evidence>
<dbReference type="Proteomes" id="UP000225706">
    <property type="component" value="Unassembled WGS sequence"/>
</dbReference>
<sequence>MTLLSVFVKHYTKSQLQQMIPGLTIWREDQSRKHAAVVGAGVTEGWQYLVRYRLDSQKLDHFLDFISCPHYIQDVAYGTKKPQMSIGEVLQIPDVVRTVLSSRMVALYQNYCCETEFEPLARSTLFAVLKVCAASKKKSLGWDPGALPKLLKNVACGIAPSLMTLYNSCIELGRWPCAWKMGEWTPVFKKGDRQLAKNYRPITSLVTVNKTFEHMLSLDSVKSEGSLAFDTLEAAVHTIGSLDTRDRKRTASSTLNNPLIVEGACGEDH</sequence>
<keyword evidence="2" id="KW-1185">Reference proteome</keyword>
<comment type="caution">
    <text evidence="1">The sequence shown here is derived from an EMBL/GenBank/DDBJ whole genome shotgun (WGS) entry which is preliminary data.</text>
</comment>
<name>A0A2B4RMI0_STYPI</name>